<proteinExistence type="predicted"/>
<sequence>MAEPNNVNTNPANPGFFSVPDFLRRYRAEQGSSQGGDMSSEAPMTESTDFGELVVNALKAMNEQEGSINQERLRMYFTLAPSYLLLDNSTNASGGIASWSLGFRRLVAVLIPLHNLRKLELETVNAASKACSECWSIASSWRNMENCRTTIREVAGELKNLLDENGRTYQGEQVYAP</sequence>
<gene>
    <name evidence="1" type="ORF">SCHPADRAFT_909961</name>
</gene>
<dbReference type="EMBL" id="KQ086174">
    <property type="protein sequence ID" value="KLO06906.1"/>
    <property type="molecule type" value="Genomic_DNA"/>
</dbReference>
<evidence type="ECO:0000313" key="2">
    <source>
        <dbReference type="Proteomes" id="UP000053477"/>
    </source>
</evidence>
<dbReference type="AlphaFoldDB" id="A0A0H2RQ41"/>
<dbReference type="Proteomes" id="UP000053477">
    <property type="component" value="Unassembled WGS sequence"/>
</dbReference>
<dbReference type="STRING" id="27342.A0A0H2RQ41"/>
<accession>A0A0H2RQ41</accession>
<dbReference type="InParanoid" id="A0A0H2RQ41"/>
<name>A0A0H2RQ41_9AGAM</name>
<organism evidence="1 2">
    <name type="scientific">Schizopora paradoxa</name>
    <dbReference type="NCBI Taxonomy" id="27342"/>
    <lineage>
        <taxon>Eukaryota</taxon>
        <taxon>Fungi</taxon>
        <taxon>Dikarya</taxon>
        <taxon>Basidiomycota</taxon>
        <taxon>Agaricomycotina</taxon>
        <taxon>Agaricomycetes</taxon>
        <taxon>Hymenochaetales</taxon>
        <taxon>Schizoporaceae</taxon>
        <taxon>Schizopora</taxon>
    </lineage>
</organism>
<evidence type="ECO:0000313" key="1">
    <source>
        <dbReference type="EMBL" id="KLO06906.1"/>
    </source>
</evidence>
<reference evidence="1 2" key="1">
    <citation type="submission" date="2015-04" db="EMBL/GenBank/DDBJ databases">
        <title>Complete genome sequence of Schizopora paradoxa KUC8140, a cosmopolitan wood degrader in East Asia.</title>
        <authorList>
            <consortium name="DOE Joint Genome Institute"/>
            <person name="Min B."/>
            <person name="Park H."/>
            <person name="Jang Y."/>
            <person name="Kim J.-J."/>
            <person name="Kim K.H."/>
            <person name="Pangilinan J."/>
            <person name="Lipzen A."/>
            <person name="Riley R."/>
            <person name="Grigoriev I.V."/>
            <person name="Spatafora J.W."/>
            <person name="Choi I.-G."/>
        </authorList>
    </citation>
    <scope>NUCLEOTIDE SEQUENCE [LARGE SCALE GENOMIC DNA]</scope>
    <source>
        <strain evidence="1 2">KUC8140</strain>
    </source>
</reference>
<keyword evidence="2" id="KW-1185">Reference proteome</keyword>
<protein>
    <submittedName>
        <fullName evidence="1">Uncharacterized protein</fullName>
    </submittedName>
</protein>
<dbReference type="OrthoDB" id="3358904at2759"/>